<feature type="region of interest" description="Disordered" evidence="1">
    <location>
        <begin position="1"/>
        <end position="37"/>
    </location>
</feature>
<feature type="compositionally biased region" description="Polar residues" evidence="1">
    <location>
        <begin position="27"/>
        <end position="37"/>
    </location>
</feature>
<gene>
    <name evidence="2" type="ORF">BGE01nite_20720</name>
</gene>
<organism evidence="2 3">
    <name type="scientific">Brevifollis gellanilyticus</name>
    <dbReference type="NCBI Taxonomy" id="748831"/>
    <lineage>
        <taxon>Bacteria</taxon>
        <taxon>Pseudomonadati</taxon>
        <taxon>Verrucomicrobiota</taxon>
        <taxon>Verrucomicrobiia</taxon>
        <taxon>Verrucomicrobiales</taxon>
        <taxon>Verrucomicrobiaceae</taxon>
    </lineage>
</organism>
<dbReference type="Proteomes" id="UP000321577">
    <property type="component" value="Unassembled WGS sequence"/>
</dbReference>
<dbReference type="EMBL" id="BKAG01000012">
    <property type="protein sequence ID" value="GEP42781.1"/>
    <property type="molecule type" value="Genomic_DNA"/>
</dbReference>
<evidence type="ECO:0000313" key="2">
    <source>
        <dbReference type="EMBL" id="GEP42781.1"/>
    </source>
</evidence>
<evidence type="ECO:0000313" key="3">
    <source>
        <dbReference type="Proteomes" id="UP000321577"/>
    </source>
</evidence>
<comment type="caution">
    <text evidence="2">The sequence shown here is derived from an EMBL/GenBank/DDBJ whole genome shotgun (WGS) entry which is preliminary data.</text>
</comment>
<keyword evidence="3" id="KW-1185">Reference proteome</keyword>
<protein>
    <submittedName>
        <fullName evidence="2">Uncharacterized protein</fullName>
    </submittedName>
</protein>
<dbReference type="Gene3D" id="1.25.40.10">
    <property type="entry name" value="Tetratricopeptide repeat domain"/>
    <property type="match status" value="1"/>
</dbReference>
<accession>A0A512M8U4</accession>
<evidence type="ECO:0000256" key="1">
    <source>
        <dbReference type="SAM" id="MobiDB-lite"/>
    </source>
</evidence>
<dbReference type="InterPro" id="IPR011990">
    <property type="entry name" value="TPR-like_helical_dom_sf"/>
</dbReference>
<reference evidence="2 3" key="1">
    <citation type="submission" date="2019-07" db="EMBL/GenBank/DDBJ databases">
        <title>Whole genome shotgun sequence of Brevifollis gellanilyticus NBRC 108608.</title>
        <authorList>
            <person name="Hosoyama A."/>
            <person name="Uohara A."/>
            <person name="Ohji S."/>
            <person name="Ichikawa N."/>
        </authorList>
    </citation>
    <scope>NUCLEOTIDE SEQUENCE [LARGE SCALE GENOMIC DNA]</scope>
    <source>
        <strain evidence="2 3">NBRC 108608</strain>
    </source>
</reference>
<dbReference type="SUPFAM" id="SSF48452">
    <property type="entry name" value="TPR-like"/>
    <property type="match status" value="1"/>
</dbReference>
<sequence>MEALGHNGAPFTNLMPPNEESPLEGKTTLSASEENSGSDALLKAAQTHMQQGIDLLSTGKEGAAQEALENFDKAIAAAQQLPWQTNEKYRWLLAACWMNRGELLSNADDGAALAEAVRSFDEAIPHLESLPHDKEAQYHGTLVMAWMSRSHVLRTLANPDALTEALLSLGRAEEVRKTGPASNDVGLRASIMINRAALQLEFTPPNALESLQEADALIELTSPDEDKQPMAAELGLKARHLFCRAVDTLMQAGPEDPAQAEEWLMRTTDRIEEALQLAARWREQNETPAFEKLQVEFFRFGCHLYLVSQPHFLAEFVLDVLDAERASPMHADSKELRQAGLEMLAGANQALKQRGPATFGAQRMDRLVEIIQSLDAAAEKVQNLPGQVLVA</sequence>
<dbReference type="AlphaFoldDB" id="A0A512M8U4"/>
<name>A0A512M8U4_9BACT</name>
<proteinExistence type="predicted"/>